<sequence>MKFSSRSYMQPTPKNLRKFGDGLLAVSAVITSTAIA</sequence>
<proteinExistence type="predicted"/>
<comment type="caution">
    <text evidence="1">The sequence shown here is derived from an EMBL/GenBank/DDBJ whole genome shotgun (WGS) entry which is preliminary data.</text>
</comment>
<accession>A0A0F9BRK1</accession>
<dbReference type="AlphaFoldDB" id="A0A0F9BRK1"/>
<gene>
    <name evidence="1" type="ORF">LCGC14_2414330</name>
</gene>
<reference evidence="1" key="1">
    <citation type="journal article" date="2015" name="Nature">
        <title>Complex archaea that bridge the gap between prokaryotes and eukaryotes.</title>
        <authorList>
            <person name="Spang A."/>
            <person name="Saw J.H."/>
            <person name="Jorgensen S.L."/>
            <person name="Zaremba-Niedzwiedzka K."/>
            <person name="Martijn J."/>
            <person name="Lind A.E."/>
            <person name="van Eijk R."/>
            <person name="Schleper C."/>
            <person name="Guy L."/>
            <person name="Ettema T.J."/>
        </authorList>
    </citation>
    <scope>NUCLEOTIDE SEQUENCE</scope>
</reference>
<organism evidence="1">
    <name type="scientific">marine sediment metagenome</name>
    <dbReference type="NCBI Taxonomy" id="412755"/>
    <lineage>
        <taxon>unclassified sequences</taxon>
        <taxon>metagenomes</taxon>
        <taxon>ecological metagenomes</taxon>
    </lineage>
</organism>
<evidence type="ECO:0000313" key="1">
    <source>
        <dbReference type="EMBL" id="KKL24534.1"/>
    </source>
</evidence>
<dbReference type="EMBL" id="LAZR01036556">
    <property type="protein sequence ID" value="KKL24534.1"/>
    <property type="molecule type" value="Genomic_DNA"/>
</dbReference>
<name>A0A0F9BRK1_9ZZZZ</name>
<protein>
    <submittedName>
        <fullName evidence="1">Uncharacterized protein</fullName>
    </submittedName>
</protein>
<feature type="non-terminal residue" evidence="1">
    <location>
        <position position="36"/>
    </location>
</feature>